<dbReference type="OrthoDB" id="9815411at2"/>
<keyword evidence="5 7" id="KW-1133">Transmembrane helix</keyword>
<feature type="transmembrane region" description="Helical" evidence="7">
    <location>
        <begin position="31"/>
        <end position="52"/>
    </location>
</feature>
<evidence type="ECO:0000256" key="4">
    <source>
        <dbReference type="ARBA" id="ARBA00022692"/>
    </source>
</evidence>
<evidence type="ECO:0000313" key="8">
    <source>
        <dbReference type="EMBL" id="ALL13629.1"/>
    </source>
</evidence>
<dbReference type="InterPro" id="IPR007341">
    <property type="entry name" value="Transgly_assoc"/>
</dbReference>
<evidence type="ECO:0000256" key="5">
    <source>
        <dbReference type="ARBA" id="ARBA00022989"/>
    </source>
</evidence>
<dbReference type="STRING" id="69395.AQ619_09885"/>
<comment type="similarity">
    <text evidence="2">Belongs to the UPF0410 family.</text>
</comment>
<accession>A0A0P0NZQ3</accession>
<keyword evidence="9" id="KW-1185">Reference proteome</keyword>
<dbReference type="GO" id="GO:0005886">
    <property type="term" value="C:plasma membrane"/>
    <property type="evidence" value="ECO:0007669"/>
    <property type="project" value="UniProtKB-SubCell"/>
</dbReference>
<evidence type="ECO:0000256" key="2">
    <source>
        <dbReference type="ARBA" id="ARBA00011006"/>
    </source>
</evidence>
<feature type="transmembrane region" description="Helical" evidence="7">
    <location>
        <begin position="6"/>
        <end position="24"/>
    </location>
</feature>
<organism evidence="8 9">
    <name type="scientific">Caulobacter henricii</name>
    <dbReference type="NCBI Taxonomy" id="69395"/>
    <lineage>
        <taxon>Bacteria</taxon>
        <taxon>Pseudomonadati</taxon>
        <taxon>Pseudomonadota</taxon>
        <taxon>Alphaproteobacteria</taxon>
        <taxon>Caulobacterales</taxon>
        <taxon>Caulobacteraceae</taxon>
        <taxon>Caulobacter</taxon>
    </lineage>
</organism>
<reference evidence="8 9" key="1">
    <citation type="submission" date="2015-10" db="EMBL/GenBank/DDBJ databases">
        <title>Conservation of the essential genome among Caulobacter and Brevundimonas species.</title>
        <authorList>
            <person name="Scott D."/>
            <person name="Ely B."/>
        </authorList>
    </citation>
    <scope>NUCLEOTIDE SEQUENCE [LARGE SCALE GENOMIC DNA]</scope>
    <source>
        <strain evidence="8 9">CB4</strain>
    </source>
</reference>
<comment type="subcellular location">
    <subcellularLocation>
        <location evidence="1">Cell membrane</location>
        <topology evidence="1">Multi-pass membrane protein</topology>
    </subcellularLocation>
</comment>
<keyword evidence="6 7" id="KW-0472">Membrane</keyword>
<feature type="transmembrane region" description="Helical" evidence="7">
    <location>
        <begin position="58"/>
        <end position="80"/>
    </location>
</feature>
<dbReference type="Pfam" id="PF04226">
    <property type="entry name" value="Transgly_assoc"/>
    <property type="match status" value="1"/>
</dbReference>
<keyword evidence="4 7" id="KW-0812">Transmembrane</keyword>
<gene>
    <name evidence="8" type="ORF">AQ619_09885</name>
</gene>
<proteinExistence type="inferred from homology"/>
<evidence type="ECO:0000256" key="3">
    <source>
        <dbReference type="ARBA" id="ARBA00022475"/>
    </source>
</evidence>
<evidence type="ECO:0000256" key="1">
    <source>
        <dbReference type="ARBA" id="ARBA00004651"/>
    </source>
</evidence>
<name>A0A0P0NZQ3_9CAUL</name>
<evidence type="ECO:0000313" key="9">
    <source>
        <dbReference type="Proteomes" id="UP000056905"/>
    </source>
</evidence>
<keyword evidence="3" id="KW-1003">Cell membrane</keyword>
<dbReference type="EMBL" id="CP013002">
    <property type="protein sequence ID" value="ALL13629.1"/>
    <property type="molecule type" value="Genomic_DNA"/>
</dbReference>
<dbReference type="AlphaFoldDB" id="A0A0P0NZQ3"/>
<evidence type="ECO:0000256" key="6">
    <source>
        <dbReference type="ARBA" id="ARBA00023136"/>
    </source>
</evidence>
<dbReference type="KEGG" id="chq:AQ619_09885"/>
<dbReference type="RefSeq" id="WP_062146822.1">
    <property type="nucleotide sequence ID" value="NZ_CP013002.1"/>
</dbReference>
<protein>
    <submittedName>
        <fullName evidence="8">Uncharacterized protein</fullName>
    </submittedName>
</protein>
<dbReference type="Proteomes" id="UP000056905">
    <property type="component" value="Chromosome"/>
</dbReference>
<sequence length="84" mass="8771">MSGVGVFATAVIGIFAGWIADIVLGHRHSLFAKLLIGVIGAFIGVFIAQRLALPFTGFWGGLLVASVGAILFLAVLSLVFRRTA</sequence>
<evidence type="ECO:0000256" key="7">
    <source>
        <dbReference type="SAM" id="Phobius"/>
    </source>
</evidence>